<dbReference type="PROSITE" id="PS50294">
    <property type="entry name" value="WD_REPEATS_REGION"/>
    <property type="match status" value="3"/>
</dbReference>
<dbReference type="InterPro" id="IPR050349">
    <property type="entry name" value="WD_LIS1/nudF_dynein_reg"/>
</dbReference>
<dbReference type="Pfam" id="PF12894">
    <property type="entry name" value="ANAPC4_WD40"/>
    <property type="match status" value="1"/>
</dbReference>
<evidence type="ECO:0000256" key="2">
    <source>
        <dbReference type="ARBA" id="ARBA00022737"/>
    </source>
</evidence>
<dbReference type="InterPro" id="IPR056884">
    <property type="entry name" value="NPHP3-like_N"/>
</dbReference>
<feature type="repeat" description="WD" evidence="3">
    <location>
        <begin position="747"/>
        <end position="788"/>
    </location>
</feature>
<dbReference type="PROSITE" id="PS50837">
    <property type="entry name" value="NACHT"/>
    <property type="match status" value="1"/>
</dbReference>
<accession>A0A086SVZ2</accession>
<dbReference type="SUPFAM" id="SSF50978">
    <property type="entry name" value="WD40 repeat-like"/>
    <property type="match status" value="2"/>
</dbReference>
<keyword evidence="2" id="KW-0677">Repeat</keyword>
<dbReference type="AlphaFoldDB" id="A0A086SVZ2"/>
<dbReference type="InterPro" id="IPR015943">
    <property type="entry name" value="WD40/YVTN_repeat-like_dom_sf"/>
</dbReference>
<feature type="repeat" description="WD" evidence="3">
    <location>
        <begin position="830"/>
        <end position="871"/>
    </location>
</feature>
<protein>
    <submittedName>
        <fullName evidence="5">Vegetative incompatibility protein HET-E-like protein</fullName>
    </submittedName>
</protein>
<dbReference type="CDD" id="cd00200">
    <property type="entry name" value="WD40"/>
    <property type="match status" value="1"/>
</dbReference>
<dbReference type="OrthoDB" id="674604at2759"/>
<sequence>MEGLGVAANVIAVVDLSAKVLKFCYQYSRDVRDAKDDIIRMTSGLENLHNVSYRVRELLDGPDGARLSASEQQISKSAGESESLLRSLHDRLDPGQGRKAMRRIGLRALKWPFQSEEAAKIVQDLTRHSQTMTLALQVDQTAITLDIHRKLVLAQLESKVAPGASYDSHANEHNPMCLQNTRVDILKHISEWAHDPSAKAIFWLNGMAGTGKSTISRTVAKSFAAKGLLGATFFFKRGESDRGSISKLFPTIAADLARMLPGVARKVKAAIDRNPAILRGAMRDQFDELVLEPLSEIPSGRRTGLILIIIDALDECDSEEDIRRLIGLLSGADKVTSAQLRIFLTSRPQLPIQLGFGQIEGTYQDLVLHKVSDCIVEHDISTFLEYELGRLRDEYNSSVPTNRWLPPDWPGQSKVRTLVQMSSPLFIFAATACRFIGDRRYGSPKSQLAEILRVQTKSQTSKMDATYLPVLNGLLAGIPEDQWSETLRPFRDIVGSIINLQSPLPVAALAQILPAYPKDAIEDRLDLLHSVLDIPPSEDRPVRLLHLSFRDFLLDPRKEGKSPFWIDEGKVHAELANNCLRLMDHHLRQDICQVGRPAFPRQHIPVEKLNVCLSPAVQYACQYWVHHLEGSADGDGPSCEEVYGFLTRHFLHWIESLSLLGRAFAVGNLIGKLQSHFKLSEFLDDAERFTIFQSPFIDSTPLQIYASLLVFSPKKSIIRTTFEDQIPKWISPLSQVPNDWGESLQTWEGHSDQVRTIAFSHNSTLVASGSVDSTVRIWRVDTGESLQTLRGHNGCVTSVVFSHSSALVASVSVDETVRIWRVDTGECTQTLQHGGLGGSITFSHDSSLVASSSGDETIRIWRVNTGQCVQTIIAHDSRVLSVCFSHDSALLASASEDTVQIWRAAAGEYMPVQILQPPVALCGDQPDVIEMEVSFSHDSALLAFIAGPSGNVWIYRSDAGEYVPVQMFDAGDPVGFIDIFSFAIHHDSILVASRTVTEKLKLQTWRADAGKYLRVHTLEKCCNQAISSVAVSYDASLVAMGCKNSAICIIPLNSVEATQTHDGDHGKRVERLAFSHDSAFVASYGSSGKIIKLWRSDTGELVRTLESPSTILLLAWSHDSDLVAGAADDNTVRIWCADTGDCMQTITAQHHSSQL</sequence>
<reference evidence="6" key="1">
    <citation type="journal article" date="2014" name="Genome Announc.">
        <title>Genome sequence and annotation of Acremonium chrysogenum, producer of the beta-lactam antibiotic cephalosporin C.</title>
        <authorList>
            <person name="Terfehr D."/>
            <person name="Dahlmann T.A."/>
            <person name="Specht T."/>
            <person name="Zadra I."/>
            <person name="Kuernsteiner H."/>
            <person name="Kueck U."/>
        </authorList>
    </citation>
    <scope>NUCLEOTIDE SEQUENCE [LARGE SCALE GENOMIC DNA]</scope>
    <source>
        <strain evidence="6">ATCC 11550 / CBS 779.69 / DSM 880 / IAM 14645 / JCM 23072 / IMI 49137</strain>
    </source>
</reference>
<evidence type="ECO:0000313" key="6">
    <source>
        <dbReference type="Proteomes" id="UP000029964"/>
    </source>
</evidence>
<feature type="repeat" description="WD" evidence="3">
    <location>
        <begin position="1104"/>
        <end position="1145"/>
    </location>
</feature>
<organism evidence="5 6">
    <name type="scientific">Hapsidospora chrysogenum (strain ATCC 11550 / CBS 779.69 / DSM 880 / IAM 14645 / JCM 23072 / IMI 49137)</name>
    <name type="common">Acremonium chrysogenum</name>
    <dbReference type="NCBI Taxonomy" id="857340"/>
    <lineage>
        <taxon>Eukaryota</taxon>
        <taxon>Fungi</taxon>
        <taxon>Dikarya</taxon>
        <taxon>Ascomycota</taxon>
        <taxon>Pezizomycotina</taxon>
        <taxon>Sordariomycetes</taxon>
        <taxon>Hypocreomycetidae</taxon>
        <taxon>Hypocreales</taxon>
        <taxon>Bionectriaceae</taxon>
        <taxon>Hapsidospora</taxon>
    </lineage>
</organism>
<dbReference type="PANTHER" id="PTHR44129">
    <property type="entry name" value="WD REPEAT-CONTAINING PROTEIN POP1"/>
    <property type="match status" value="1"/>
</dbReference>
<dbReference type="Pfam" id="PF24883">
    <property type="entry name" value="NPHP3_N"/>
    <property type="match status" value="1"/>
</dbReference>
<dbReference type="Gene3D" id="2.130.10.10">
    <property type="entry name" value="YVTN repeat-like/Quinoprotein amine dehydrogenase"/>
    <property type="match status" value="3"/>
</dbReference>
<dbReference type="Pfam" id="PF00400">
    <property type="entry name" value="WD40"/>
    <property type="match status" value="4"/>
</dbReference>
<comment type="caution">
    <text evidence="5">The sequence shown here is derived from an EMBL/GenBank/DDBJ whole genome shotgun (WGS) entry which is preliminary data.</text>
</comment>
<dbReference type="SMART" id="SM00320">
    <property type="entry name" value="WD40"/>
    <property type="match status" value="7"/>
</dbReference>
<evidence type="ECO:0000256" key="1">
    <source>
        <dbReference type="ARBA" id="ARBA00022574"/>
    </source>
</evidence>
<gene>
    <name evidence="5" type="ORF">ACRE_080180</name>
</gene>
<dbReference type="STRING" id="857340.A0A086SVZ2"/>
<feature type="domain" description="NACHT" evidence="4">
    <location>
        <begin position="200"/>
        <end position="348"/>
    </location>
</feature>
<dbReference type="InterPro" id="IPR036322">
    <property type="entry name" value="WD40_repeat_dom_sf"/>
</dbReference>
<feature type="repeat" description="WD" evidence="3">
    <location>
        <begin position="789"/>
        <end position="830"/>
    </location>
</feature>
<dbReference type="PRINTS" id="PR00320">
    <property type="entry name" value="GPROTEINBRPT"/>
</dbReference>
<dbReference type="InterPro" id="IPR024977">
    <property type="entry name" value="Apc4-like_WD40_dom"/>
</dbReference>
<keyword evidence="1 3" id="KW-0853">WD repeat</keyword>
<dbReference type="InterPro" id="IPR020472">
    <property type="entry name" value="WD40_PAC1"/>
</dbReference>
<dbReference type="EMBL" id="JPKY01000137">
    <property type="protein sequence ID" value="KFH41274.1"/>
    <property type="molecule type" value="Genomic_DNA"/>
</dbReference>
<evidence type="ECO:0000313" key="5">
    <source>
        <dbReference type="EMBL" id="KFH41274.1"/>
    </source>
</evidence>
<dbReference type="InterPro" id="IPR001680">
    <property type="entry name" value="WD40_rpt"/>
</dbReference>
<name>A0A086SVZ2_HAPC1</name>
<dbReference type="HOGENOM" id="CLU_000288_6_16_1"/>
<evidence type="ECO:0000256" key="3">
    <source>
        <dbReference type="PROSITE-ProRule" id="PRU00221"/>
    </source>
</evidence>
<dbReference type="SUPFAM" id="SSF52540">
    <property type="entry name" value="P-loop containing nucleoside triphosphate hydrolases"/>
    <property type="match status" value="1"/>
</dbReference>
<evidence type="ECO:0000259" key="4">
    <source>
        <dbReference type="PROSITE" id="PS50837"/>
    </source>
</evidence>
<dbReference type="InterPro" id="IPR007111">
    <property type="entry name" value="NACHT_NTPase"/>
</dbReference>
<feature type="repeat" description="WD" evidence="3">
    <location>
        <begin position="872"/>
        <end position="912"/>
    </location>
</feature>
<keyword evidence="6" id="KW-1185">Reference proteome</keyword>
<dbReference type="Proteomes" id="UP000029964">
    <property type="component" value="Unassembled WGS sequence"/>
</dbReference>
<dbReference type="PROSITE" id="PS50082">
    <property type="entry name" value="WD_REPEATS_2"/>
    <property type="match status" value="5"/>
</dbReference>
<dbReference type="InterPro" id="IPR027417">
    <property type="entry name" value="P-loop_NTPase"/>
</dbReference>
<proteinExistence type="predicted"/>
<dbReference type="Gene3D" id="3.40.50.300">
    <property type="entry name" value="P-loop containing nucleotide triphosphate hydrolases"/>
    <property type="match status" value="1"/>
</dbReference>